<accession>A0A9P6V0I6</accession>
<evidence type="ECO:0000313" key="3">
    <source>
        <dbReference type="EMBL" id="KAG0329933.1"/>
    </source>
</evidence>
<dbReference type="OrthoDB" id="2405755at2759"/>
<proteinExistence type="predicted"/>
<keyword evidence="2" id="KW-0472">Membrane</keyword>
<dbReference type="EMBL" id="JAAAIP010000009">
    <property type="protein sequence ID" value="KAG0329933.1"/>
    <property type="molecule type" value="Genomic_DNA"/>
</dbReference>
<evidence type="ECO:0000256" key="2">
    <source>
        <dbReference type="SAM" id="Phobius"/>
    </source>
</evidence>
<keyword evidence="4" id="KW-1185">Reference proteome</keyword>
<feature type="region of interest" description="Disordered" evidence="1">
    <location>
        <begin position="555"/>
        <end position="635"/>
    </location>
</feature>
<evidence type="ECO:0000256" key="1">
    <source>
        <dbReference type="SAM" id="MobiDB-lite"/>
    </source>
</evidence>
<protein>
    <submittedName>
        <fullName evidence="3">Uncharacterized protein</fullName>
    </submittedName>
</protein>
<evidence type="ECO:0000313" key="4">
    <source>
        <dbReference type="Proteomes" id="UP000738325"/>
    </source>
</evidence>
<feature type="compositionally biased region" description="Basic and acidic residues" evidence="1">
    <location>
        <begin position="603"/>
        <end position="635"/>
    </location>
</feature>
<comment type="caution">
    <text evidence="3">The sequence shown here is derived from an EMBL/GenBank/DDBJ whole genome shotgun (WGS) entry which is preliminary data.</text>
</comment>
<sequence length="635" mass="69201">MPSSVFLPITVFVLKIVLGIFRFLLVQAVGAGLAIYSKIGGDYANNIRWMRQGGYLEMITSLFTTREGLPGNARIALFVTIIASFVASILDTGVGLFILLDEKPIHPESMFTTMNNYAPSDGFYVYLRWTNQMYLGDNITARMDSIVNNPDSVEGDAFDSGRQYQVRKSDYNVQHCLAWDFLFPGAQYVYNSACATMNVGLDGFDINYSQANTTALRDGRWSISALMPLPTQQSLPQVVPAINATTYECGNGLAPLTDFYTDSSNLKQPPRTYTTKCVTNGGDITVLTYSSTRFKVKQASTYSAAIINVFQDTSDELLNTMQVSISNSPAQTLNTTLLMEIKISNLQADVLYCYTDTTDANSWSCGYLNINGFLLEKQELDPQTAAIKLAAHTYIGTPIVIEHIPRINNSVVAPFALQTLRDATADVAKYMASLGNNFVTEDPGDGDAPRHLFVFYEASTFKQGFVVPVWVLCFVGVLAAFAIGIWATAHFMLGEKYTTSFYKSVTKKVAAAAKKDTAALLKSVAVSIVKTGMELALDEGLDRLGDGFDGLGDGLDGLDDDSDGPDMTGRDVEKTASKKKAPASKKEVPASKKEVPASQKEVPASKKEVPASKKEVPASKKEDPASKKEVQDKDS</sequence>
<reference evidence="3" key="1">
    <citation type="journal article" date="2020" name="Fungal Divers.">
        <title>Resolving the Mortierellaceae phylogeny through synthesis of multi-gene phylogenetics and phylogenomics.</title>
        <authorList>
            <person name="Vandepol N."/>
            <person name="Liber J."/>
            <person name="Desiro A."/>
            <person name="Na H."/>
            <person name="Kennedy M."/>
            <person name="Barry K."/>
            <person name="Grigoriev I.V."/>
            <person name="Miller A.N."/>
            <person name="O'Donnell K."/>
            <person name="Stajich J.E."/>
            <person name="Bonito G."/>
        </authorList>
    </citation>
    <scope>NUCLEOTIDE SEQUENCE</scope>
    <source>
        <strain evidence="3">REB-010B</strain>
    </source>
</reference>
<feature type="transmembrane region" description="Helical" evidence="2">
    <location>
        <begin position="75"/>
        <end position="100"/>
    </location>
</feature>
<dbReference type="Proteomes" id="UP000738325">
    <property type="component" value="Unassembled WGS sequence"/>
</dbReference>
<feature type="transmembrane region" description="Helical" evidence="2">
    <location>
        <begin position="6"/>
        <end position="25"/>
    </location>
</feature>
<keyword evidence="2" id="KW-1133">Transmembrane helix</keyword>
<keyword evidence="2" id="KW-0812">Transmembrane</keyword>
<dbReference type="AlphaFoldDB" id="A0A9P6V0I6"/>
<gene>
    <name evidence="3" type="ORF">BGZ99_010044</name>
</gene>
<feature type="compositionally biased region" description="Basic and acidic residues" evidence="1">
    <location>
        <begin position="584"/>
        <end position="595"/>
    </location>
</feature>
<feature type="transmembrane region" description="Helical" evidence="2">
    <location>
        <begin position="469"/>
        <end position="493"/>
    </location>
</feature>
<name>A0A9P6V0I6_9FUNG</name>
<organism evidence="3 4">
    <name type="scientific">Dissophora globulifera</name>
    <dbReference type="NCBI Taxonomy" id="979702"/>
    <lineage>
        <taxon>Eukaryota</taxon>
        <taxon>Fungi</taxon>
        <taxon>Fungi incertae sedis</taxon>
        <taxon>Mucoromycota</taxon>
        <taxon>Mortierellomycotina</taxon>
        <taxon>Mortierellomycetes</taxon>
        <taxon>Mortierellales</taxon>
        <taxon>Mortierellaceae</taxon>
        <taxon>Dissophora</taxon>
    </lineage>
</organism>